<accession>A0ABU9RMS9</accession>
<dbReference type="PANTHER" id="PTHR43884:SF12">
    <property type="entry name" value="ISOVALERYL-COA DEHYDROGENASE, MITOCHONDRIAL-RELATED"/>
    <property type="match status" value="1"/>
</dbReference>
<dbReference type="Proteomes" id="UP001489897">
    <property type="component" value="Unassembled WGS sequence"/>
</dbReference>
<dbReference type="EC" id="1.-.-.-" evidence="2"/>
<dbReference type="PANTHER" id="PTHR43884">
    <property type="entry name" value="ACYL-COA DEHYDROGENASE"/>
    <property type="match status" value="1"/>
</dbReference>
<evidence type="ECO:0000313" key="3">
    <source>
        <dbReference type="Proteomes" id="UP001489897"/>
    </source>
</evidence>
<evidence type="ECO:0000313" key="2">
    <source>
        <dbReference type="EMBL" id="MEM5421147.1"/>
    </source>
</evidence>
<gene>
    <name evidence="2" type="ORF">VSR73_08720</name>
</gene>
<comment type="caution">
    <text evidence="2">The sequence shown here is derived from an EMBL/GenBank/DDBJ whole genome shotgun (WGS) entry which is preliminary data.</text>
</comment>
<name>A0ABU9RMS9_9BURK</name>
<dbReference type="EMBL" id="JAYMRV010000002">
    <property type="protein sequence ID" value="MEM5421147.1"/>
    <property type="molecule type" value="Genomic_DNA"/>
</dbReference>
<dbReference type="InterPro" id="IPR009100">
    <property type="entry name" value="AcylCoA_DH/oxidase_NM_dom_sf"/>
</dbReference>
<organism evidence="2 3">
    <name type="scientific">Paraburkholderia ferrariae</name>
    <dbReference type="NCBI Taxonomy" id="386056"/>
    <lineage>
        <taxon>Bacteria</taxon>
        <taxon>Pseudomonadati</taxon>
        <taxon>Pseudomonadota</taxon>
        <taxon>Betaproteobacteria</taxon>
        <taxon>Burkholderiales</taxon>
        <taxon>Burkholderiaceae</taxon>
        <taxon>Paraburkholderia</taxon>
    </lineage>
</organism>
<dbReference type="Gene3D" id="1.10.540.10">
    <property type="entry name" value="Acyl-CoA dehydrogenase/oxidase, N-terminal domain"/>
    <property type="match status" value="1"/>
</dbReference>
<dbReference type="InterPro" id="IPR013786">
    <property type="entry name" value="AcylCoA_DH/ox_N"/>
</dbReference>
<sequence length="367" mass="38707">MMVARRHALPSELATWLDAHAEAIDTSAAHASEIVPRLARAGLFRVGVASSLGGSGGTTVDAIEAIAMVAQHSLASAFVFWGQRTFIEYMLQTDNEPLRARWLPALLAGEHAGATGLSNAMKYLSAIEPLQMRAAARDAQATRFALDGALPWITNLRREGFVVAAAFDRHDGAPPAIFAVPHNAPGVTRSDDLDLIALRGSNTAALTLTDTELDAGSLIDVDARAFLVRARPAFLGLQCGMSIGLARRALDAVALSSPAVRTALADDANALRNELDGLSARLYEGVTCGAFVAKPAAQFELRIALADVVDAAVRLDVQAAGGRGYLRSTSATGTARRSREAAFVPIVTPSIVQLKHQLAQARRCEAA</sequence>
<keyword evidence="2" id="KW-0560">Oxidoreductase</keyword>
<dbReference type="Gene3D" id="2.40.110.10">
    <property type="entry name" value="Butyryl-CoA Dehydrogenase, subunit A, domain 2"/>
    <property type="match status" value="1"/>
</dbReference>
<dbReference type="Pfam" id="PF02771">
    <property type="entry name" value="Acyl-CoA_dh_N"/>
    <property type="match status" value="1"/>
</dbReference>
<evidence type="ECO:0000259" key="1">
    <source>
        <dbReference type="Pfam" id="PF02771"/>
    </source>
</evidence>
<feature type="domain" description="Acyl-CoA dehydrogenase/oxidase N-terminal" evidence="1">
    <location>
        <begin position="17"/>
        <end position="110"/>
    </location>
</feature>
<keyword evidence="3" id="KW-1185">Reference proteome</keyword>
<dbReference type="RefSeq" id="WP_428995927.1">
    <property type="nucleotide sequence ID" value="NZ_JAYMRV010000002.1"/>
</dbReference>
<reference evidence="2 3" key="1">
    <citation type="submission" date="2024-01" db="EMBL/GenBank/DDBJ databases">
        <title>The diversity of rhizobia nodulating Mimosa spp. in eleven states of Brazil covering several biomes is determined by host plant, location, and edaphic factors.</title>
        <authorList>
            <person name="Rouws L."/>
            <person name="Barauna A."/>
            <person name="Beukes C."/>
            <person name="De Faria S.M."/>
            <person name="Gross E."/>
            <person name="Dos Reis Junior F.B."/>
            <person name="Simon M."/>
            <person name="Maluk M."/>
            <person name="Odee D.W."/>
            <person name="Kenicer G."/>
            <person name="Young J.P.W."/>
            <person name="Reis V.M."/>
            <person name="Zilli J."/>
            <person name="James E.K."/>
        </authorList>
    </citation>
    <scope>NUCLEOTIDE SEQUENCE [LARGE SCALE GENOMIC DNA]</scope>
    <source>
        <strain evidence="2 3">JPY167</strain>
    </source>
</reference>
<dbReference type="InterPro" id="IPR046373">
    <property type="entry name" value="Acyl-CoA_Oxase/DH_mid-dom_sf"/>
</dbReference>
<dbReference type="InterPro" id="IPR037069">
    <property type="entry name" value="AcylCoA_DH/ox_N_sf"/>
</dbReference>
<dbReference type="GO" id="GO:0016491">
    <property type="term" value="F:oxidoreductase activity"/>
    <property type="evidence" value="ECO:0007669"/>
    <property type="project" value="UniProtKB-KW"/>
</dbReference>
<protein>
    <submittedName>
        <fullName evidence="2">Acyl-CoA dehydrogenase family protein</fullName>
        <ecNumber evidence="2">1.-.-.-</ecNumber>
    </submittedName>
</protein>
<dbReference type="SUPFAM" id="SSF56645">
    <property type="entry name" value="Acyl-CoA dehydrogenase NM domain-like"/>
    <property type="match status" value="1"/>
</dbReference>
<proteinExistence type="predicted"/>